<dbReference type="AlphaFoldDB" id="A0AB35LXU8"/>
<evidence type="ECO:0000313" key="1">
    <source>
        <dbReference type="EMBL" id="MDM1718069.1"/>
    </source>
</evidence>
<comment type="caution">
    <text evidence="1">The sequence shown here is derived from an EMBL/GenBank/DDBJ whole genome shotgun (WGS) entry which is preliminary data.</text>
</comment>
<reference evidence="1" key="1">
    <citation type="submission" date="2020-06" db="EMBL/GenBank/DDBJ databases">
        <authorList>
            <person name="Dong N."/>
        </authorList>
    </citation>
    <scope>NUCLEOTIDE SEQUENCE</scope>
    <source>
        <strain evidence="1">DF49-4</strain>
    </source>
</reference>
<dbReference type="EMBL" id="JACANG010000003">
    <property type="protein sequence ID" value="MDM1718069.1"/>
    <property type="molecule type" value="Genomic_DNA"/>
</dbReference>
<protein>
    <submittedName>
        <fullName evidence="1">Uncharacterized protein</fullName>
    </submittedName>
</protein>
<name>A0AB35LXU8_9GAMM</name>
<evidence type="ECO:0000313" key="2">
    <source>
        <dbReference type="Proteomes" id="UP001174419"/>
    </source>
</evidence>
<sequence length="64" mass="7179">MLQFTDLNDILHVVHIRNVTHVQFRETPNNFVVSFHFIGGQYVVPATVNAETASLIAEKLGELS</sequence>
<reference evidence="1" key="2">
    <citation type="journal article" date="2022" name="Sci. Total Environ.">
        <title>Prevalence, transmission, and molecular epidemiology of tet(X)-positive bacteria among humans, animals, and environmental niches in China: An epidemiological, and genomic-based study.</title>
        <authorList>
            <person name="Dong N."/>
            <person name="Zeng Y."/>
            <person name="Cai C."/>
            <person name="Sun C."/>
            <person name="Lu J."/>
            <person name="Liu C."/>
            <person name="Zhou H."/>
            <person name="Sun Q."/>
            <person name="Shu L."/>
            <person name="Wang H."/>
            <person name="Wang Y."/>
            <person name="Wang S."/>
            <person name="Wu C."/>
            <person name="Chan E.W."/>
            <person name="Chen G."/>
            <person name="Shen Z."/>
            <person name="Chen S."/>
            <person name="Zhang R."/>
        </authorList>
    </citation>
    <scope>NUCLEOTIDE SEQUENCE</scope>
    <source>
        <strain evidence="1">DF49-4</strain>
    </source>
</reference>
<organism evidence="1 2">
    <name type="scientific">Acinetobacter towneri</name>
    <dbReference type="NCBI Taxonomy" id="202956"/>
    <lineage>
        <taxon>Bacteria</taxon>
        <taxon>Pseudomonadati</taxon>
        <taxon>Pseudomonadota</taxon>
        <taxon>Gammaproteobacteria</taxon>
        <taxon>Moraxellales</taxon>
        <taxon>Moraxellaceae</taxon>
        <taxon>Acinetobacter</taxon>
    </lineage>
</organism>
<dbReference type="RefSeq" id="WP_286380797.1">
    <property type="nucleotide sequence ID" value="NZ_JACANG010000003.1"/>
</dbReference>
<proteinExistence type="predicted"/>
<accession>A0AB35LXU8</accession>
<dbReference type="Proteomes" id="UP001174419">
    <property type="component" value="Unassembled WGS sequence"/>
</dbReference>
<gene>
    <name evidence="1" type="ORF">HX110_02680</name>
</gene>